<comment type="caution">
    <text evidence="1">The sequence shown here is derived from an EMBL/GenBank/DDBJ whole genome shotgun (WGS) entry which is preliminary data.</text>
</comment>
<dbReference type="PANTHER" id="PTHR47481:SF10">
    <property type="entry name" value="COPIA-LIKE POLYPROTEIN_RETROTRANSPOSON"/>
    <property type="match status" value="1"/>
</dbReference>
<dbReference type="PANTHER" id="PTHR47481">
    <property type="match status" value="1"/>
</dbReference>
<sequence>MHQLLLILEGYGLEGFVLGTALPPSPFLPWTDGQHVDNPTFIVHKKQDKFLAYWLLSTVTDEILVHLTAAKTSFDIWTTIDKKFGAKSNIKISSMCHALYSIKKTNLTIKDYLSKVKSLSDSLTAVGSLVTEQEQVSIILAGLSIEFESIRVFPSTTPMSLELVTEMLLDCEARQLTLLIKVPLQVNLVSWSQQGNLDNMIFGLDSNRGSH</sequence>
<protein>
    <submittedName>
        <fullName evidence="1">Uncharacterized protein</fullName>
    </submittedName>
</protein>
<evidence type="ECO:0000313" key="1">
    <source>
        <dbReference type="EMBL" id="KAK5844195.1"/>
    </source>
</evidence>
<organism evidence="1 2">
    <name type="scientific">Gossypium arboreum</name>
    <name type="common">Tree cotton</name>
    <name type="synonym">Gossypium nanking</name>
    <dbReference type="NCBI Taxonomy" id="29729"/>
    <lineage>
        <taxon>Eukaryota</taxon>
        <taxon>Viridiplantae</taxon>
        <taxon>Streptophyta</taxon>
        <taxon>Embryophyta</taxon>
        <taxon>Tracheophyta</taxon>
        <taxon>Spermatophyta</taxon>
        <taxon>Magnoliopsida</taxon>
        <taxon>eudicotyledons</taxon>
        <taxon>Gunneridae</taxon>
        <taxon>Pentapetalae</taxon>
        <taxon>rosids</taxon>
        <taxon>malvids</taxon>
        <taxon>Malvales</taxon>
        <taxon>Malvaceae</taxon>
        <taxon>Malvoideae</taxon>
        <taxon>Gossypium</taxon>
    </lineage>
</organism>
<dbReference type="EMBL" id="JARKNE010000001">
    <property type="protein sequence ID" value="KAK5844195.1"/>
    <property type="molecule type" value="Genomic_DNA"/>
</dbReference>
<dbReference type="Pfam" id="PF14223">
    <property type="entry name" value="Retrotran_gag_2"/>
    <property type="match status" value="1"/>
</dbReference>
<evidence type="ECO:0000313" key="2">
    <source>
        <dbReference type="Proteomes" id="UP001358586"/>
    </source>
</evidence>
<accession>A0ABR0QY00</accession>
<dbReference type="Proteomes" id="UP001358586">
    <property type="component" value="Chromosome 1"/>
</dbReference>
<gene>
    <name evidence="1" type="ORF">PVK06_000330</name>
</gene>
<keyword evidence="2" id="KW-1185">Reference proteome</keyword>
<name>A0ABR0QY00_GOSAR</name>
<proteinExistence type="predicted"/>
<reference evidence="1 2" key="1">
    <citation type="submission" date="2023-03" db="EMBL/GenBank/DDBJ databases">
        <title>WGS of Gossypium arboreum.</title>
        <authorList>
            <person name="Yu D."/>
        </authorList>
    </citation>
    <scope>NUCLEOTIDE SEQUENCE [LARGE SCALE GENOMIC DNA]</scope>
    <source>
        <tissue evidence="1">Leaf</tissue>
    </source>
</reference>